<dbReference type="EMBL" id="SOYY01000002">
    <property type="protein sequence ID" value="KAA0724196.1"/>
    <property type="molecule type" value="Genomic_DNA"/>
</dbReference>
<dbReference type="GO" id="GO:0008253">
    <property type="term" value="F:5'-nucleotidase activity"/>
    <property type="evidence" value="ECO:0007669"/>
    <property type="project" value="InterPro"/>
</dbReference>
<accession>A0A5A9PT80</accession>
<evidence type="ECO:0000313" key="1">
    <source>
        <dbReference type="EMBL" id="KAA0724196.1"/>
    </source>
</evidence>
<keyword evidence="2" id="KW-1185">Reference proteome</keyword>
<proteinExistence type="predicted"/>
<dbReference type="GO" id="GO:0000287">
    <property type="term" value="F:magnesium ion binding"/>
    <property type="evidence" value="ECO:0007669"/>
    <property type="project" value="InterPro"/>
</dbReference>
<reference evidence="1 2" key="1">
    <citation type="journal article" date="2019" name="Mol. Ecol. Resour.">
        <title>Chromosome-level genome assembly of Triplophysa tibetana, a fish adapted to the harsh high-altitude environment of the Tibetan Plateau.</title>
        <authorList>
            <person name="Yang X."/>
            <person name="Liu H."/>
            <person name="Ma Z."/>
            <person name="Zou Y."/>
            <person name="Zou M."/>
            <person name="Mao Y."/>
            <person name="Li X."/>
            <person name="Wang H."/>
            <person name="Chen T."/>
            <person name="Wang W."/>
            <person name="Yang R."/>
        </authorList>
    </citation>
    <scope>NUCLEOTIDE SEQUENCE [LARGE SCALE GENOMIC DNA]</scope>
    <source>
        <strain evidence="1">TTIB1903HZAU</strain>
        <tissue evidence="1">Muscle</tissue>
    </source>
</reference>
<sequence>MKALLSKSLRGKEVTAHSRSSAVHAVNQRLVSHNSSESLGFEVILIANECSEETKVKIVESVKHYGMEICKFYFCKKDEVIKTLQSNNVKLFLSTDSDDIYKALHAVMKLKLTYDISTGVVCLHVLLSLDVPAAVLYDQNGVLDQLKVTFSGDIIGLSEDSLDSLADFGFSESQIKTFKSAKICIKEFAVLIGEIRRRFGHENSPLCTCLITAWGSRNVCLSALKILGEWGLDVDEAFCMAGAPCSPILAVVKPHILWDGGLHNLRDLPNFEL</sequence>
<evidence type="ECO:0000313" key="2">
    <source>
        <dbReference type="Proteomes" id="UP000324632"/>
    </source>
</evidence>
<dbReference type="GO" id="GO:0046085">
    <property type="term" value="P:adenosine metabolic process"/>
    <property type="evidence" value="ECO:0007669"/>
    <property type="project" value="TreeGrafter"/>
</dbReference>
<dbReference type="AlphaFoldDB" id="A0A5A9PT80"/>
<comment type="caution">
    <text evidence="1">The sequence shown here is derived from an EMBL/GenBank/DDBJ whole genome shotgun (WGS) entry which is preliminary data.</text>
</comment>
<dbReference type="GO" id="GO:0000166">
    <property type="term" value="F:nucleotide binding"/>
    <property type="evidence" value="ECO:0007669"/>
    <property type="project" value="InterPro"/>
</dbReference>
<dbReference type="PANTHER" id="PTHR31367">
    <property type="entry name" value="CYTOSOLIC 5'-NUCLEOTIDASE 1 FAMILY MEMBER"/>
    <property type="match status" value="1"/>
</dbReference>
<dbReference type="GO" id="GO:0005829">
    <property type="term" value="C:cytosol"/>
    <property type="evidence" value="ECO:0007669"/>
    <property type="project" value="TreeGrafter"/>
</dbReference>
<protein>
    <submittedName>
        <fullName evidence="1">Cytosolic 5'-nucleotidase 1B</fullName>
    </submittedName>
</protein>
<dbReference type="InterPro" id="IPR010394">
    <property type="entry name" value="5-nucleotidase"/>
</dbReference>
<organism evidence="1 2">
    <name type="scientific">Triplophysa tibetana</name>
    <dbReference type="NCBI Taxonomy" id="1572043"/>
    <lineage>
        <taxon>Eukaryota</taxon>
        <taxon>Metazoa</taxon>
        <taxon>Chordata</taxon>
        <taxon>Craniata</taxon>
        <taxon>Vertebrata</taxon>
        <taxon>Euteleostomi</taxon>
        <taxon>Actinopterygii</taxon>
        <taxon>Neopterygii</taxon>
        <taxon>Teleostei</taxon>
        <taxon>Ostariophysi</taxon>
        <taxon>Cypriniformes</taxon>
        <taxon>Nemacheilidae</taxon>
        <taxon>Triplophysa</taxon>
    </lineage>
</organism>
<dbReference type="GO" id="GO:0009117">
    <property type="term" value="P:nucleotide metabolic process"/>
    <property type="evidence" value="ECO:0007669"/>
    <property type="project" value="InterPro"/>
</dbReference>
<name>A0A5A9PT80_9TELE</name>
<dbReference type="Proteomes" id="UP000324632">
    <property type="component" value="Chromosome 2"/>
</dbReference>
<dbReference type="Pfam" id="PF06189">
    <property type="entry name" value="5-nucleotidase"/>
    <property type="match status" value="1"/>
</dbReference>
<dbReference type="PANTHER" id="PTHR31367:SF3">
    <property type="entry name" value="CYTOSOLIC 5'-NUCLEOTIDASE 1A"/>
    <property type="match status" value="1"/>
</dbReference>
<gene>
    <name evidence="1" type="ORF">E1301_Tti003467</name>
</gene>